<gene>
    <name evidence="2" type="ORF">DRI96_01650</name>
</gene>
<comment type="caution">
    <text evidence="2">The sequence shown here is derived from an EMBL/GenBank/DDBJ whole genome shotgun (WGS) entry which is preliminary data.</text>
</comment>
<dbReference type="AlphaFoldDB" id="A0A662DJG2"/>
<evidence type="ECO:0000313" key="2">
    <source>
        <dbReference type="EMBL" id="RLE14292.1"/>
    </source>
</evidence>
<dbReference type="InterPro" id="IPR029046">
    <property type="entry name" value="LolA/LolB/LppX"/>
</dbReference>
<name>A0A662DJG2_UNCAE</name>
<dbReference type="InterPro" id="IPR025377">
    <property type="entry name" value="DUF4367"/>
</dbReference>
<organism evidence="2 3">
    <name type="scientific">Aerophobetes bacterium</name>
    <dbReference type="NCBI Taxonomy" id="2030807"/>
    <lineage>
        <taxon>Bacteria</taxon>
        <taxon>Candidatus Aerophobota</taxon>
    </lineage>
</organism>
<dbReference type="EMBL" id="QMQB01000044">
    <property type="protein sequence ID" value="RLE14292.1"/>
    <property type="molecule type" value="Genomic_DNA"/>
</dbReference>
<dbReference type="Gene3D" id="2.50.20.10">
    <property type="entry name" value="Lipoprotein localisation LolA/LolB/LppX"/>
    <property type="match status" value="1"/>
</dbReference>
<dbReference type="InterPro" id="IPR052944">
    <property type="entry name" value="Sporulation_related"/>
</dbReference>
<dbReference type="PANTHER" id="PTHR37507:SF2">
    <property type="entry name" value="SPORULATION PROTEIN YDCC"/>
    <property type="match status" value="1"/>
</dbReference>
<dbReference type="InterPro" id="IPR038484">
    <property type="entry name" value="MucB/RseB_C_sf"/>
</dbReference>
<dbReference type="Pfam" id="PF14285">
    <property type="entry name" value="DUF4367"/>
    <property type="match status" value="1"/>
</dbReference>
<reference evidence="2 3" key="1">
    <citation type="submission" date="2018-06" db="EMBL/GenBank/DDBJ databases">
        <title>Extensive metabolic versatility and redundancy in microbially diverse, dynamic hydrothermal sediments.</title>
        <authorList>
            <person name="Dombrowski N."/>
            <person name="Teske A."/>
            <person name="Baker B.J."/>
        </authorList>
    </citation>
    <scope>NUCLEOTIDE SEQUENCE [LARGE SCALE GENOMIC DNA]</scope>
    <source>
        <strain evidence="2">B19_G9</strain>
    </source>
</reference>
<evidence type="ECO:0000259" key="1">
    <source>
        <dbReference type="Pfam" id="PF14285"/>
    </source>
</evidence>
<dbReference type="Proteomes" id="UP000267654">
    <property type="component" value="Unassembled WGS sequence"/>
</dbReference>
<dbReference type="SUPFAM" id="SSF89392">
    <property type="entry name" value="Prokaryotic lipoproteins and lipoprotein localization factors"/>
    <property type="match status" value="1"/>
</dbReference>
<evidence type="ECO:0000313" key="3">
    <source>
        <dbReference type="Proteomes" id="UP000267654"/>
    </source>
</evidence>
<dbReference type="Gene3D" id="3.30.200.100">
    <property type="entry name" value="MucB/RseB, C-terminal domain"/>
    <property type="match status" value="1"/>
</dbReference>
<accession>A0A662DJG2</accession>
<protein>
    <recommendedName>
        <fullName evidence="1">DUF4367 domain-containing protein</fullName>
    </recommendedName>
</protein>
<feature type="domain" description="DUF4367" evidence="1">
    <location>
        <begin position="242"/>
        <end position="337"/>
    </location>
</feature>
<proteinExistence type="predicted"/>
<sequence>MRLSKLGVGLLSSLVQGLLITNLYCLADQGEEILRSAVNAPFHTDFEGIMESVFYTPTKTYTFKTKVIYQKSNFIYIEYLEPARIKGKIIIDNGKERIEYTPVNNKMDKLPSFASPKIEKIKQKALGVMLNNFEISRLSREVMRGREVYVISLNPRYSIEPLLKLWIDRKTYLPLKKEKYKPDGRLSSLLCYVEAKFGEHFPREIFYSKLPKIAANEKIEQDLFYYSGEEIKKRANFPLSFPAYLPPGYIFQGGEIIERERTVKLIYTDGLEVIILFQRPYTDILMRKNQWIKWGNLRVRFKESPHGKVFTWNKDKKTFVLIGELPLEEFVKIIQSIK</sequence>
<dbReference type="PANTHER" id="PTHR37507">
    <property type="entry name" value="SPORULATION PROTEIN YDCC"/>
    <property type="match status" value="1"/>
</dbReference>